<dbReference type="Proteomes" id="UP000236000">
    <property type="component" value="Unassembled WGS sequence"/>
</dbReference>
<dbReference type="SUPFAM" id="SSF159283">
    <property type="entry name" value="Guanosine diphospho-D-mannose pyrophosphorylase/mannose-6-phosphate isomerase linker domain"/>
    <property type="match status" value="1"/>
</dbReference>
<accession>A0A2N8HBA7</accession>
<dbReference type="GO" id="GO:0009298">
    <property type="term" value="P:GDP-mannose biosynthetic process"/>
    <property type="evidence" value="ECO:0007669"/>
    <property type="project" value="TreeGrafter"/>
</dbReference>
<feature type="domain" description="Nucleotidyl transferase" evidence="8">
    <location>
        <begin position="5"/>
        <end position="278"/>
    </location>
</feature>
<evidence type="ECO:0000256" key="4">
    <source>
        <dbReference type="ARBA" id="ARBA00022695"/>
    </source>
</evidence>
<dbReference type="Pfam" id="PF22640">
    <property type="entry name" value="ManC_GMP_beta-helix"/>
    <property type="match status" value="1"/>
</dbReference>
<dbReference type="InterPro" id="IPR049577">
    <property type="entry name" value="GMPP_N"/>
</dbReference>
<protein>
    <recommendedName>
        <fullName evidence="2">mannose-1-phosphate guanylyltransferase</fullName>
        <ecNumber evidence="2">2.7.7.13</ecNumber>
    </recommendedName>
</protein>
<dbReference type="OrthoDB" id="9806359at2"/>
<dbReference type="InterPro" id="IPR051161">
    <property type="entry name" value="Mannose-6P_isomerase_type2"/>
</dbReference>
<comment type="catalytic activity">
    <reaction evidence="7">
        <text>alpha-D-mannose 1-phosphate + GTP + H(+) = GDP-alpha-D-mannose + diphosphate</text>
        <dbReference type="Rhea" id="RHEA:15229"/>
        <dbReference type="ChEBI" id="CHEBI:15378"/>
        <dbReference type="ChEBI" id="CHEBI:33019"/>
        <dbReference type="ChEBI" id="CHEBI:37565"/>
        <dbReference type="ChEBI" id="CHEBI:57527"/>
        <dbReference type="ChEBI" id="CHEBI:58409"/>
        <dbReference type="EC" id="2.7.7.13"/>
    </reaction>
</comment>
<dbReference type="InterPro" id="IPR005835">
    <property type="entry name" value="NTP_transferase_dom"/>
</dbReference>
<feature type="domain" description="MannoseP isomerase/GMP-like beta-helix" evidence="9">
    <location>
        <begin position="297"/>
        <end position="347"/>
    </location>
</feature>
<reference evidence="10 11" key="1">
    <citation type="journal article" date="2017" name="BMC Genomics">
        <title>Genome sequencing of 39 Akkermansia muciniphila isolates reveals its population structure, genomic and functional diverisity, and global distribution in mammalian gut microbiotas.</title>
        <authorList>
            <person name="Guo X."/>
            <person name="Li S."/>
            <person name="Zhang J."/>
            <person name="Wu F."/>
            <person name="Li X."/>
            <person name="Wu D."/>
            <person name="Zhang M."/>
            <person name="Ou Z."/>
            <person name="Jie Z."/>
            <person name="Yan Q."/>
            <person name="Li P."/>
            <person name="Yi J."/>
            <person name="Peng Y."/>
        </authorList>
    </citation>
    <scope>NUCLEOTIDE SEQUENCE [LARGE SCALE GENOMIC DNA]</scope>
    <source>
        <strain evidence="10 11">GP24</strain>
    </source>
</reference>
<organism evidence="10 11">
    <name type="scientific">Akkermansia muciniphila</name>
    <dbReference type="NCBI Taxonomy" id="239935"/>
    <lineage>
        <taxon>Bacteria</taxon>
        <taxon>Pseudomonadati</taxon>
        <taxon>Verrucomicrobiota</taxon>
        <taxon>Verrucomicrobiia</taxon>
        <taxon>Verrucomicrobiales</taxon>
        <taxon>Akkermansiaceae</taxon>
        <taxon>Akkermansia</taxon>
    </lineage>
</organism>
<evidence type="ECO:0000259" key="9">
    <source>
        <dbReference type="Pfam" id="PF22640"/>
    </source>
</evidence>
<keyword evidence="3 10" id="KW-0808">Transferase</keyword>
<gene>
    <name evidence="10" type="ORF">CXU22_10910</name>
</gene>
<comment type="caution">
    <text evidence="10">The sequence shown here is derived from an EMBL/GenBank/DDBJ whole genome shotgun (WGS) entry which is preliminary data.</text>
</comment>
<evidence type="ECO:0000256" key="5">
    <source>
        <dbReference type="ARBA" id="ARBA00022741"/>
    </source>
</evidence>
<dbReference type="EC" id="2.7.7.13" evidence="2"/>
<dbReference type="SUPFAM" id="SSF53448">
    <property type="entry name" value="Nucleotide-diphospho-sugar transferases"/>
    <property type="match status" value="1"/>
</dbReference>
<evidence type="ECO:0000259" key="8">
    <source>
        <dbReference type="Pfam" id="PF00483"/>
    </source>
</evidence>
<evidence type="ECO:0000313" key="11">
    <source>
        <dbReference type="Proteomes" id="UP000236000"/>
    </source>
</evidence>
<comment type="similarity">
    <text evidence="1">Belongs to the mannose-6-phosphate isomerase type 2 family.</text>
</comment>
<dbReference type="PANTHER" id="PTHR46390:SF1">
    <property type="entry name" value="MANNOSE-1-PHOSPHATE GUANYLYLTRANSFERASE"/>
    <property type="match status" value="1"/>
</dbReference>
<evidence type="ECO:0000313" key="10">
    <source>
        <dbReference type="EMBL" id="PNC17133.1"/>
    </source>
</evidence>
<dbReference type="FunFam" id="3.90.550.10:FF:000046">
    <property type="entry name" value="Mannose-1-phosphate guanylyltransferase (GDP)"/>
    <property type="match status" value="1"/>
</dbReference>
<dbReference type="PANTHER" id="PTHR46390">
    <property type="entry name" value="MANNOSE-1-PHOSPHATE GUANYLYLTRANSFERASE"/>
    <property type="match status" value="1"/>
</dbReference>
<dbReference type="InterPro" id="IPR029044">
    <property type="entry name" value="Nucleotide-diphossugar_trans"/>
</dbReference>
<dbReference type="Gene3D" id="3.90.550.10">
    <property type="entry name" value="Spore Coat Polysaccharide Biosynthesis Protein SpsA, Chain A"/>
    <property type="match status" value="1"/>
</dbReference>
<evidence type="ECO:0000256" key="2">
    <source>
        <dbReference type="ARBA" id="ARBA00012387"/>
    </source>
</evidence>
<dbReference type="Pfam" id="PF00483">
    <property type="entry name" value="NTP_transferase"/>
    <property type="match status" value="1"/>
</dbReference>
<keyword evidence="5" id="KW-0547">Nucleotide-binding</keyword>
<evidence type="ECO:0000256" key="7">
    <source>
        <dbReference type="ARBA" id="ARBA00047343"/>
    </source>
</evidence>
<keyword evidence="6" id="KW-0342">GTP-binding</keyword>
<dbReference type="GO" id="GO:0005525">
    <property type="term" value="F:GTP binding"/>
    <property type="evidence" value="ECO:0007669"/>
    <property type="project" value="UniProtKB-KW"/>
</dbReference>
<sequence length="352" mass="38965">MNQYALILAGGSGTRFWPLSRDHRPKQLLNMFGEGTLLRQAIDRLDGLVPRQNIFILTNHLQEAEVRRQAPDVPASNIISEPVRRDTAPAIALGIGLIKAADPHGVMLVIPSDQLIQDQAAFRSLMKAAMDTAAREKALVTVGIKPTWPCPSYGYIERGEEIGSAPGCSCREVVQFREKPDTATAAAYLDQGNFCWNAGMFVWSIPTVCEQLDKHCPELASFVEHIAESPDKQETLREEFPELTPISIDFALMENADRVLNFEATFDWDDVGSWISVSNYLEDHSRNSANTDLTVQDASGNIVFSQRGDKHVALLGVENLIVVETADAILIADKNKADEIKKIVNQLPDDLR</sequence>
<dbReference type="InterPro" id="IPR054566">
    <property type="entry name" value="ManC/GMP-like_b-helix"/>
</dbReference>
<dbReference type="EMBL" id="PJKA01000013">
    <property type="protein sequence ID" value="PNC17133.1"/>
    <property type="molecule type" value="Genomic_DNA"/>
</dbReference>
<name>A0A2N8HBA7_9BACT</name>
<dbReference type="RefSeq" id="WP_102715392.1">
    <property type="nucleotide sequence ID" value="NZ_PJKA01000013.1"/>
</dbReference>
<evidence type="ECO:0000256" key="1">
    <source>
        <dbReference type="ARBA" id="ARBA00006115"/>
    </source>
</evidence>
<dbReference type="CDD" id="cd02509">
    <property type="entry name" value="GDP-M1P_Guanylyltransferase"/>
    <property type="match status" value="1"/>
</dbReference>
<keyword evidence="4" id="KW-0548">Nucleotidyltransferase</keyword>
<dbReference type="AlphaFoldDB" id="A0A2N8HBA7"/>
<dbReference type="GO" id="GO:0004475">
    <property type="term" value="F:mannose-1-phosphate guanylyltransferase (GTP) activity"/>
    <property type="evidence" value="ECO:0007669"/>
    <property type="project" value="UniProtKB-EC"/>
</dbReference>
<evidence type="ECO:0000256" key="3">
    <source>
        <dbReference type="ARBA" id="ARBA00022679"/>
    </source>
</evidence>
<proteinExistence type="inferred from homology"/>
<evidence type="ECO:0000256" key="6">
    <source>
        <dbReference type="ARBA" id="ARBA00023134"/>
    </source>
</evidence>